<reference evidence="1" key="1">
    <citation type="submission" date="2024-06" db="EMBL/GenBank/DDBJ databases">
        <title>Streptomyces sp. strain HUAS MG91 genome sequences.</title>
        <authorList>
            <person name="Mo P."/>
        </authorList>
    </citation>
    <scope>NUCLEOTIDE SEQUENCE</scope>
    <source>
        <strain evidence="1">HUAS MG91</strain>
    </source>
</reference>
<dbReference type="KEGG" id="stac:ABII15_37770"/>
<proteinExistence type="predicted"/>
<dbReference type="RefSeq" id="WP_353946809.1">
    <property type="nucleotide sequence ID" value="NZ_CP159534.1"/>
</dbReference>
<protein>
    <submittedName>
        <fullName evidence="1">Uncharacterized protein</fullName>
    </submittedName>
</protein>
<accession>A0AAU8J4H8</accession>
<dbReference type="AlphaFoldDB" id="A0AAU8J4H8"/>
<gene>
    <name evidence="1" type="ORF">ABII15_37770</name>
</gene>
<dbReference type="EMBL" id="CP159534">
    <property type="protein sequence ID" value="XCJ75378.1"/>
    <property type="molecule type" value="Genomic_DNA"/>
</dbReference>
<evidence type="ECO:0000313" key="1">
    <source>
        <dbReference type="EMBL" id="XCJ75378.1"/>
    </source>
</evidence>
<name>A0AAU8J4H8_9ACTN</name>
<organism evidence="1">
    <name type="scientific">Streptomyces tabacisoli</name>
    <dbReference type="NCBI Taxonomy" id="3156398"/>
    <lineage>
        <taxon>Bacteria</taxon>
        <taxon>Bacillati</taxon>
        <taxon>Actinomycetota</taxon>
        <taxon>Actinomycetes</taxon>
        <taxon>Kitasatosporales</taxon>
        <taxon>Streptomycetaceae</taxon>
        <taxon>Streptomyces</taxon>
    </lineage>
</organism>
<sequence length="143" mass="15016">MTPQTHLEAGRLSAIAKILDRADGHLSAAVREWATLPAPVDDRNLSGIQSLLEVSRSASRDVTCAVRHAGSGDLAQAHFHLEAARTAPDKHPALAAALYGPLPAGVRTALQLLRGIRGFFSAEAEDAFVRALTGHAQPQGLAS</sequence>